<dbReference type="EMBL" id="FOHN01000017">
    <property type="protein sequence ID" value="SET36685.1"/>
    <property type="molecule type" value="Genomic_DNA"/>
</dbReference>
<proteinExistence type="predicted"/>
<organism evidence="1 2">
    <name type="scientific">[Clostridium] polysaccharolyticum</name>
    <dbReference type="NCBI Taxonomy" id="29364"/>
    <lineage>
        <taxon>Bacteria</taxon>
        <taxon>Bacillati</taxon>
        <taxon>Bacillota</taxon>
        <taxon>Clostridia</taxon>
        <taxon>Lachnospirales</taxon>
        <taxon>Lachnospiraceae</taxon>
    </lineage>
</organism>
<dbReference type="InterPro" id="IPR037891">
    <property type="entry name" value="Cdil-like_sf"/>
</dbReference>
<protein>
    <submittedName>
        <fullName evidence="1">Uncharacterized protein</fullName>
    </submittedName>
</protein>
<evidence type="ECO:0000313" key="1">
    <source>
        <dbReference type="EMBL" id="SET36685.1"/>
    </source>
</evidence>
<dbReference type="STRING" id="29364.SAMN04487772_1172"/>
<gene>
    <name evidence="1" type="ORF">SAMN04487772_1172</name>
</gene>
<keyword evidence="2" id="KW-1185">Reference proteome</keyword>
<dbReference type="RefSeq" id="WP_092478277.1">
    <property type="nucleotide sequence ID" value="NZ_FOHN01000017.1"/>
</dbReference>
<dbReference type="Proteomes" id="UP000199800">
    <property type="component" value="Unassembled WGS sequence"/>
</dbReference>
<reference evidence="1 2" key="1">
    <citation type="submission" date="2016-10" db="EMBL/GenBank/DDBJ databases">
        <authorList>
            <person name="de Groot N.N."/>
        </authorList>
    </citation>
    <scope>NUCLEOTIDE SEQUENCE [LARGE SCALE GENOMIC DNA]</scope>
    <source>
        <strain evidence="1 2">DSM 1801</strain>
    </source>
</reference>
<evidence type="ECO:0000313" key="2">
    <source>
        <dbReference type="Proteomes" id="UP000199800"/>
    </source>
</evidence>
<sequence length="145" mass="17198">MSRASIHFDKKKNVLIFPSWRDENGLSRKSIKYIKLEEEYDEKKLGEKIIEALEVSAINEQENKLQNTWKQATKLQSWKAFQKKYECVMIDVNDEGIWYIAKYRKLKDGSYGLEKGDEEKYSREYTEPLTAQQLGHIVLEMLEIK</sequence>
<accession>A0A1I0DVI9</accession>
<dbReference type="AlphaFoldDB" id="A0A1I0DVI9"/>
<name>A0A1I0DVI9_9FIRM</name>
<dbReference type="SUPFAM" id="SSF160207">
    <property type="entry name" value="NMB0488-like"/>
    <property type="match status" value="1"/>
</dbReference>